<proteinExistence type="predicted"/>
<organism evidence="1 2">
    <name type="scientific">Kitasatospora nipponensis</name>
    <dbReference type="NCBI Taxonomy" id="258049"/>
    <lineage>
        <taxon>Bacteria</taxon>
        <taxon>Bacillati</taxon>
        <taxon>Actinomycetota</taxon>
        <taxon>Actinomycetes</taxon>
        <taxon>Kitasatosporales</taxon>
        <taxon>Streptomycetaceae</taxon>
        <taxon>Kitasatospora</taxon>
    </lineage>
</organism>
<dbReference type="InterPro" id="IPR046263">
    <property type="entry name" value="DUF6296"/>
</dbReference>
<dbReference type="EMBL" id="BAAALF010000063">
    <property type="protein sequence ID" value="GAA1243345.1"/>
    <property type="molecule type" value="Genomic_DNA"/>
</dbReference>
<comment type="caution">
    <text evidence="1">The sequence shown here is derived from an EMBL/GenBank/DDBJ whole genome shotgun (WGS) entry which is preliminary data.</text>
</comment>
<dbReference type="Pfam" id="PF19813">
    <property type="entry name" value="DUF6296"/>
    <property type="match status" value="1"/>
</dbReference>
<accession>A0ABP4H0K5</accession>
<protein>
    <submittedName>
        <fullName evidence="1">Uncharacterized protein</fullName>
    </submittedName>
</protein>
<dbReference type="RefSeq" id="WP_344442893.1">
    <property type="nucleotide sequence ID" value="NZ_BAAALF010000063.1"/>
</dbReference>
<gene>
    <name evidence="1" type="ORF">GCM10009665_37760</name>
</gene>
<keyword evidence="2" id="KW-1185">Reference proteome</keyword>
<evidence type="ECO:0000313" key="1">
    <source>
        <dbReference type="EMBL" id="GAA1243345.1"/>
    </source>
</evidence>
<evidence type="ECO:0000313" key="2">
    <source>
        <dbReference type="Proteomes" id="UP001500037"/>
    </source>
</evidence>
<reference evidence="2" key="1">
    <citation type="journal article" date="2019" name="Int. J. Syst. Evol. Microbiol.">
        <title>The Global Catalogue of Microorganisms (GCM) 10K type strain sequencing project: providing services to taxonomists for standard genome sequencing and annotation.</title>
        <authorList>
            <consortium name="The Broad Institute Genomics Platform"/>
            <consortium name="The Broad Institute Genome Sequencing Center for Infectious Disease"/>
            <person name="Wu L."/>
            <person name="Ma J."/>
        </authorList>
    </citation>
    <scope>NUCLEOTIDE SEQUENCE [LARGE SCALE GENOMIC DNA]</scope>
    <source>
        <strain evidence="2">JCM 13004</strain>
    </source>
</reference>
<sequence>MSHERYELTFRHTPAFGRPGNPDVVVVQRQEATGPGGHPLYRDRSGILCVEISDRDEVRMLSTGVHQSPLRPTAVRRS</sequence>
<dbReference type="Proteomes" id="UP001500037">
    <property type="component" value="Unassembled WGS sequence"/>
</dbReference>
<name>A0ABP4H0K5_9ACTN</name>